<gene>
    <name evidence="3" type="ORF">CRP01_26580</name>
</gene>
<protein>
    <recommendedName>
        <fullName evidence="2">DUF11 domain-containing protein</fullName>
    </recommendedName>
</protein>
<organism evidence="3 4">
    <name type="scientific">Flavilitoribacter nigricans (strain ATCC 23147 / DSM 23189 / NBRC 102662 / NCIMB 1420 / SS-2)</name>
    <name type="common">Lewinella nigricans</name>
    <dbReference type="NCBI Taxonomy" id="1122177"/>
    <lineage>
        <taxon>Bacteria</taxon>
        <taxon>Pseudomonadati</taxon>
        <taxon>Bacteroidota</taxon>
        <taxon>Saprospiria</taxon>
        <taxon>Saprospirales</taxon>
        <taxon>Lewinellaceae</taxon>
        <taxon>Flavilitoribacter</taxon>
    </lineage>
</organism>
<proteinExistence type="predicted"/>
<dbReference type="Gene3D" id="2.60.40.740">
    <property type="match status" value="1"/>
</dbReference>
<comment type="caution">
    <text evidence="3">The sequence shown here is derived from an EMBL/GenBank/DDBJ whole genome shotgun (WGS) entry which is preliminary data.</text>
</comment>
<name>A0A2D0N4Z8_FLAN2</name>
<feature type="domain" description="DUF11" evidence="2">
    <location>
        <begin position="74"/>
        <end position="178"/>
    </location>
</feature>
<dbReference type="EMBL" id="PDUD01000031">
    <property type="protein sequence ID" value="PHN03575.1"/>
    <property type="molecule type" value="Genomic_DNA"/>
</dbReference>
<dbReference type="PROSITE" id="PS00018">
    <property type="entry name" value="EF_HAND_1"/>
    <property type="match status" value="1"/>
</dbReference>
<dbReference type="InterPro" id="IPR025667">
    <property type="entry name" value="SprB_repeat"/>
</dbReference>
<dbReference type="Gene3D" id="1.10.1330.10">
    <property type="entry name" value="Dockerin domain"/>
    <property type="match status" value="1"/>
</dbReference>
<dbReference type="OrthoDB" id="9805017at2"/>
<sequence>MTIEENVSTSCESNDGRIQIAISGGTPEYTIEWSNGATGLSVDNLSAGTYGVTVTDAAGCSATTEVIVTRECFDLALIKRVSNVNPTDLFPGTLVLFTFELINQGNIAATNIEITDYIPDGMLLDDANWSQSGALATRVIPGPLAGGTSTIVTLGLRIDPAYPGGSSIVNAAEISAAENALGLEDADSQYDQINGNDGGGLPNSPADDAVDGDGSAAPNTGDAAGDEDDYDPAVIDVQVPCDITATLIRTICDPNGTESNPNDDTWTFEIRVNGEGKGSGWTGTVNGTPYSGNYDEVTTIGPFFISNGAVSILVRDNDDPDCTDVLTVAPPQTCSDVCEITLIQPQTPYCDDNGTDFDPSDDVYFVVLEASNFNGSPNGWDATDNFGNTWSGNYGTSFTFGPYAFADGAVTITFADDQEGACQEVITVDPPEERCSENCQINAIVETIICDPNGTPYDNSDDQYIAIVTVDGFNNGSFWRSNDPNTPTGQYGVATILGPFPISGGNKVINFRDNVNSQCTASVVLQAPDRGCSNECLIDAVVNNIKCDDKGTLDPSDDTYTFDVTVIGQHNYGNCWNQKEFGYIQETGAYGVPFTFGPYMAGDGPVELTFRDCTNDACIVTVTVDPPVGCSADVCEIQEVAVSNIECSETVSGMFTFDLDVSGINTGANWRAVSGDLVFTGVYGTTTTSIALPATGNLYTFELTDLETGDCTTTFTVQAPTAEDCFICPITAATASNIACTPNNDGTFTFDLLVDAAPAEGSWTATGGGISFIGNYGELTTSAPIPATGETITFTVVDNSNPDCSTTVTVTAPTAETCSECTLEALVSNVSCHESGDQLFVFDLTVTGENTSGTWTASARDITFSGSYGEPVTSPAFVTMGEVLTVTIVDDEDPSCTTTVDIGVPDDCGECNLRVEIGQIVCDPAGTYGNNEDDTFSFSVTIRNGSGNGWVSIDRKYSGIYGQPTMISGVPVSNGAITIQVLDKTNPECQAAIFVNAPEPCSDLCVIDVAENDIEIICNDGGTPADASDDIFTASIIATSMDVGASIGYIVSDESTGEVLGTGFYGQPFMPVFPFPVAEGSRNLVFIDLLNPNCEAIVTLDPADCRVCGIEAVISNVTCDDNGTGADATDDVYYFDLTVNAAYASAGWTFAEAGLSGAYGETITLGPFPISEGNVSLTLADAEDAGCMTTATAQAPAPCSDSQCAVTAEIQEVSCDDMGTPEDPNDDTYTATVFISSVNASAQGWTSSNGQSGTYGETVVLGPFPLADQTIVISDQQNSECSFSLELTPPAPQVICPDDVTGFGDGDGGYLDFICTDVDFILNNPGSLIVTGEPFILNACGVDHIDFSDEIVDDGECTVITILRTFTIHTITGQDFTCEQRIYIRKPNFDDVNMPVDLSFDCDATFETDDNGHPHPNVTGYPTVLTAFDEFSLDPDYCNLSASYADEVVGGCAESVVINRTWTITDECLPGESLVEVQVITIDGFGTASIICPVDQHNGPVLDGIMIFGTDPEKCFATVEIPMPIVEVNSSCEAIDYVLMTEILDSEGAVISVIGEGDSRVMNTLPTGEYIIHYILQSACGLLATQDCPFRVVDELAPIAECVGGLNVSIGGFGLARIYAEQIDKGSYDECGGPITMEVRRKYTRDPETCDTLLTPFYSDWGPYVDLTCCDAGLYVEVELRITDINGNTNVCNTSILVEDKSLPFCTGLEDEFIHCDELPLNFQASDSTMLAGLFGIPDVVDNCAAEAIELAPVIALDECGGGTITRRFQAVDRVGNVSASIFEQVITIQYSADYEIGFPADVETDCIDEYGISLYKFGCDSVTVRYTDEILPVSGEACARIMRTYHVINHCEWDGISAPVVISRDENCNGIAGEADVWVLSRSANEVYVDADRNENNFIPSANKKSEVCDGTTNPAGYWRTVNSTGYWQYSQIISLYDEVDPEIDFEEPAPFCTTTEECAAEILYPFTITENCIAELLNFTIMVDENGDGSVERELISEDALVGTYPNYAIRTTLPLGKHNLLIRVADGCNNRSTAIMPLEVVDCFVPDPICLDGMIVNLEALPADTDINGDGFTDEAAVSVFASELASCNLSECAAPLRFSVNRIGELPDLDRSSLQLTCDDRYSVDLEVHVWDNADNPLAPQPDGTVGGRNFKSCTVRVFVQDEQEICTGCGEISVEGTIETSWSVPVEDVIVHLEGEAMNADDQTNVQGIYLFNNVVDGYNYRITPEKDGDDRNGLTTFDLLYLRAHLMGENVITDPYLLIAADLNGSGTVTTMDLLEMRQLLLGENDDLRTNTSWRFVDAAYEFTNTTNPLAEDFPEYIEVDNLLDCLSGANFRAIKIGDLNGSAIANSEDPGGARNAVGKFGLNVDDQLLEPGKEYRIDIHSDELQRILGYQFTLNFNPDALELMDIEYGIAQPEHIGRRFVDRGMLTNSWNHPDLDPGNTMSTNRLYTLVVRSKVNAPLKQLIWIDSRYISREAYGVEGQALDVELHFNPSVKTLATSPRLFQNHPNPFGQQTKIGFELPVQSSVEFLLMDARGQLLKIITDEYPAGYNEIVLERGNLPAGLLYYSMNVNGFSATRKMVLID</sequence>
<dbReference type="CDD" id="cd14252">
    <property type="entry name" value="Dockerin_like"/>
    <property type="match status" value="1"/>
</dbReference>
<feature type="compositionally biased region" description="Low complexity" evidence="1">
    <location>
        <begin position="204"/>
        <end position="218"/>
    </location>
</feature>
<evidence type="ECO:0000313" key="3">
    <source>
        <dbReference type="EMBL" id="PHN03575.1"/>
    </source>
</evidence>
<dbReference type="InterPro" id="IPR001434">
    <property type="entry name" value="OmcB-like_DUF11"/>
</dbReference>
<dbReference type="InterPro" id="IPR018247">
    <property type="entry name" value="EF_Hand_1_Ca_BS"/>
</dbReference>
<dbReference type="Pfam" id="PF13573">
    <property type="entry name" value="SprB"/>
    <property type="match status" value="1"/>
</dbReference>
<evidence type="ECO:0000256" key="1">
    <source>
        <dbReference type="SAM" id="MobiDB-lite"/>
    </source>
</evidence>
<keyword evidence="4" id="KW-1185">Reference proteome</keyword>
<accession>A0A2D0N4Z8</accession>
<evidence type="ECO:0000259" key="2">
    <source>
        <dbReference type="Pfam" id="PF01345"/>
    </source>
</evidence>
<dbReference type="Proteomes" id="UP000223913">
    <property type="component" value="Unassembled WGS sequence"/>
</dbReference>
<dbReference type="GO" id="GO:0000272">
    <property type="term" value="P:polysaccharide catabolic process"/>
    <property type="evidence" value="ECO:0007669"/>
    <property type="project" value="InterPro"/>
</dbReference>
<reference evidence="3 4" key="1">
    <citation type="submission" date="2017-10" db="EMBL/GenBank/DDBJ databases">
        <title>The draft genome sequence of Lewinella nigricans NBRC 102662.</title>
        <authorList>
            <person name="Wang K."/>
        </authorList>
    </citation>
    <scope>NUCLEOTIDE SEQUENCE [LARGE SCALE GENOMIC DNA]</scope>
    <source>
        <strain evidence="3 4">NBRC 102662</strain>
    </source>
</reference>
<evidence type="ECO:0000313" key="4">
    <source>
        <dbReference type="Proteomes" id="UP000223913"/>
    </source>
</evidence>
<feature type="region of interest" description="Disordered" evidence="1">
    <location>
        <begin position="189"/>
        <end position="230"/>
    </location>
</feature>
<dbReference type="Pfam" id="PF01345">
    <property type="entry name" value="DUF11"/>
    <property type="match status" value="1"/>
</dbReference>
<dbReference type="InterPro" id="IPR036439">
    <property type="entry name" value="Dockerin_dom_sf"/>
</dbReference>